<evidence type="ECO:0000313" key="2">
    <source>
        <dbReference type="EMBL" id="MFC4666522.1"/>
    </source>
</evidence>
<dbReference type="Gene3D" id="2.160.20.120">
    <property type="match status" value="1"/>
</dbReference>
<evidence type="ECO:0000259" key="1">
    <source>
        <dbReference type="Pfam" id="PF10988"/>
    </source>
</evidence>
<protein>
    <submittedName>
        <fullName evidence="2">GIN domain-containing protein</fullName>
    </submittedName>
</protein>
<dbReference type="EMBL" id="JBHSGO010000205">
    <property type="protein sequence ID" value="MFC4666522.1"/>
    <property type="molecule type" value="Genomic_DNA"/>
</dbReference>
<reference evidence="3" key="1">
    <citation type="journal article" date="2019" name="Int. J. Syst. Evol. Microbiol.">
        <title>The Global Catalogue of Microorganisms (GCM) 10K type strain sequencing project: providing services to taxonomists for standard genome sequencing and annotation.</title>
        <authorList>
            <consortium name="The Broad Institute Genomics Platform"/>
            <consortium name="The Broad Institute Genome Sequencing Center for Infectious Disease"/>
            <person name="Wu L."/>
            <person name="Ma J."/>
        </authorList>
    </citation>
    <scope>NUCLEOTIDE SEQUENCE [LARGE SCALE GENOMIC DNA]</scope>
    <source>
        <strain evidence="3">CGMCC 4.7357</strain>
    </source>
</reference>
<dbReference type="Pfam" id="PF10988">
    <property type="entry name" value="DUF2807"/>
    <property type="match status" value="1"/>
</dbReference>
<comment type="caution">
    <text evidence="2">The sequence shown here is derived from an EMBL/GenBank/DDBJ whole genome shotgun (WGS) entry which is preliminary data.</text>
</comment>
<organism evidence="2 3">
    <name type="scientific">Falsiporphyromonas endometrii</name>
    <dbReference type="NCBI Taxonomy" id="1387297"/>
    <lineage>
        <taxon>Bacteria</taxon>
        <taxon>Pseudomonadati</taxon>
        <taxon>Bacteroidota</taxon>
        <taxon>Bacteroidia</taxon>
        <taxon>Bacteroidales</taxon>
        <taxon>Porphyromonadaceae</taxon>
        <taxon>Falsiporphyromonas</taxon>
    </lineage>
</organism>
<dbReference type="PROSITE" id="PS51257">
    <property type="entry name" value="PROKAR_LIPOPROTEIN"/>
    <property type="match status" value="1"/>
</dbReference>
<gene>
    <name evidence="2" type="ORF">ACFO3G_07945</name>
</gene>
<keyword evidence="3" id="KW-1185">Reference proteome</keyword>
<feature type="domain" description="Putative auto-transporter adhesin head GIN" evidence="1">
    <location>
        <begin position="64"/>
        <end position="209"/>
    </location>
</feature>
<name>A0ABV9K8K0_9PORP</name>
<dbReference type="InterPro" id="IPR021255">
    <property type="entry name" value="DUF2807"/>
</dbReference>
<dbReference type="Proteomes" id="UP001596020">
    <property type="component" value="Unassembled WGS sequence"/>
</dbReference>
<proteinExistence type="predicted"/>
<dbReference type="RefSeq" id="WP_380079671.1">
    <property type="nucleotide sequence ID" value="NZ_JBHSGO010000205.1"/>
</dbReference>
<sequence length="283" mass="30499">MKRFYILPLGFFVFIFVMMGCTIPLGSASSEGHVVYCDHNYDVVKESYKSNKGSTVKKEYLLEPFETLRVSSALNVIVSKGREYRLTAVGSSSVMDKIRVRNNNGTLSLSLKGEVSYRKKERLQLYVTTPSLNCINVSGASVVKGLEHANVFEANKMRIDLSGASVISNLNLRSDYLSIEVSGASAMKMVAVESNSTAVDVSGCSSFNMTNKSDQLSLDVSGASSVMINGVANYVAASASGASLLRLTNLIVRYGKVSATGASQIRLGKGEYKTSKTKSSVIK</sequence>
<accession>A0ABV9K8K0</accession>
<evidence type="ECO:0000313" key="3">
    <source>
        <dbReference type="Proteomes" id="UP001596020"/>
    </source>
</evidence>